<proteinExistence type="predicted"/>
<reference evidence="1" key="1">
    <citation type="submission" date="2022-04" db="EMBL/GenBank/DDBJ databases">
        <title>Chromosome-scale genome assembly of Holotrichia oblita Faldermann.</title>
        <authorList>
            <person name="Rongchong L."/>
        </authorList>
    </citation>
    <scope>NUCLEOTIDE SEQUENCE</scope>
    <source>
        <strain evidence="1">81SQS9</strain>
    </source>
</reference>
<evidence type="ECO:0000313" key="2">
    <source>
        <dbReference type="Proteomes" id="UP001056778"/>
    </source>
</evidence>
<evidence type="ECO:0000313" key="1">
    <source>
        <dbReference type="EMBL" id="KAI4470388.1"/>
    </source>
</evidence>
<organism evidence="1 2">
    <name type="scientific">Holotrichia oblita</name>
    <name type="common">Chafer beetle</name>
    <dbReference type="NCBI Taxonomy" id="644536"/>
    <lineage>
        <taxon>Eukaryota</taxon>
        <taxon>Metazoa</taxon>
        <taxon>Ecdysozoa</taxon>
        <taxon>Arthropoda</taxon>
        <taxon>Hexapoda</taxon>
        <taxon>Insecta</taxon>
        <taxon>Pterygota</taxon>
        <taxon>Neoptera</taxon>
        <taxon>Endopterygota</taxon>
        <taxon>Coleoptera</taxon>
        <taxon>Polyphaga</taxon>
        <taxon>Scarabaeiformia</taxon>
        <taxon>Scarabaeidae</taxon>
        <taxon>Melolonthinae</taxon>
        <taxon>Holotrichia</taxon>
    </lineage>
</organism>
<sequence length="340" mass="39211">MNMSFTNSEIIDMLCCFDRSNNNKRQAAVLYQNLYPNRRQPHVNTFPNLENSLRLTDNFSRRINNIQNGRGDSHGLDKPGSVVVTLGDKLLNEGRLFTTDNWYTSIPLALYLKQHNTNLCGTLRKNKRFLPKEVVNVKLRRGESLAMQANNIAVLKWYDKRDVLCLSTCEGNGMTTFRNRQNLDKSKPKIIVEYNKGKQGIDISDQMSSYYSCLRKSLIWYKKVAVELICGTIVVNGCIIYNQLHINKPIRQLEFIELLLREIFEIETRTSGPGPTNRHFLQEIPRKGDGTIKRKRCHSCYTTNKEDRGSDFAAKRTKQVPTECIACEKAYCLICFNKNH</sequence>
<gene>
    <name evidence="1" type="ORF">MML48_1g02100</name>
</gene>
<keyword evidence="2" id="KW-1185">Reference proteome</keyword>
<dbReference type="Proteomes" id="UP001056778">
    <property type="component" value="Chromosome 1"/>
</dbReference>
<accession>A0ACB9TUF4</accession>
<name>A0ACB9TUF4_HOLOL</name>
<comment type="caution">
    <text evidence="1">The sequence shown here is derived from an EMBL/GenBank/DDBJ whole genome shotgun (WGS) entry which is preliminary data.</text>
</comment>
<protein>
    <submittedName>
        <fullName evidence="1">Piggybac transposable element-derived protein 4</fullName>
    </submittedName>
</protein>
<dbReference type="EMBL" id="CM043015">
    <property type="protein sequence ID" value="KAI4470388.1"/>
    <property type="molecule type" value="Genomic_DNA"/>
</dbReference>